<comment type="caution">
    <text evidence="2">The sequence shown here is derived from an EMBL/GenBank/DDBJ whole genome shotgun (WGS) entry which is preliminary data.</text>
</comment>
<dbReference type="STRING" id="354355.SAMN05660816_06025"/>
<evidence type="ECO:0000313" key="2">
    <source>
        <dbReference type="EMBL" id="OQP44760.1"/>
    </source>
</evidence>
<dbReference type="OrthoDB" id="658604at2"/>
<sequence length="213" mass="24353">MIVKGNPLLEGVSGKMKNLVVKQYQGQTLLTAVPDMSKRKLTEKQLEANEKMRMAIICAKGITEDPRQKQRACELLQVTPNKVFRAIVKHFMLNNGFGGIFEQTNQEIADRKTLATLQTIITSITPDAGIMLYGNRAKGAYNPQSDWDMLILTNNDYSNTLKWELQEKLFAVTLQQGTRVNILLAQKAKWYTEKEYEPFRKRIEAELLPVNEF</sequence>
<dbReference type="CDD" id="cd05403">
    <property type="entry name" value="NT_KNTase_like"/>
    <property type="match status" value="1"/>
</dbReference>
<keyword evidence="3" id="KW-1185">Reference proteome</keyword>
<dbReference type="InterPro" id="IPR002934">
    <property type="entry name" value="Polymerase_NTP_transf_dom"/>
</dbReference>
<dbReference type="GO" id="GO:0016779">
    <property type="term" value="F:nucleotidyltransferase activity"/>
    <property type="evidence" value="ECO:0007669"/>
    <property type="project" value="InterPro"/>
</dbReference>
<evidence type="ECO:0000259" key="1">
    <source>
        <dbReference type="Pfam" id="PF01909"/>
    </source>
</evidence>
<name>A0A1V9EF62_9BACT</name>
<feature type="domain" description="Polymerase nucleotidyl transferase" evidence="1">
    <location>
        <begin position="119"/>
        <end position="190"/>
    </location>
</feature>
<gene>
    <name evidence="2" type="ORF">A4H97_10385</name>
</gene>
<dbReference type="SUPFAM" id="SSF81301">
    <property type="entry name" value="Nucleotidyltransferase"/>
    <property type="match status" value="1"/>
</dbReference>
<dbReference type="Proteomes" id="UP000192610">
    <property type="component" value="Unassembled WGS sequence"/>
</dbReference>
<dbReference type="InterPro" id="IPR043519">
    <property type="entry name" value="NT_sf"/>
</dbReference>
<dbReference type="Gene3D" id="3.30.460.10">
    <property type="entry name" value="Beta Polymerase, domain 2"/>
    <property type="match status" value="1"/>
</dbReference>
<reference evidence="3" key="1">
    <citation type="submission" date="2016-04" db="EMBL/GenBank/DDBJ databases">
        <authorList>
            <person name="Chen L."/>
            <person name="Zhuang W."/>
            <person name="Wang G."/>
        </authorList>
    </citation>
    <scope>NUCLEOTIDE SEQUENCE [LARGE SCALE GENOMIC DNA]</scope>
    <source>
        <strain evidence="3">17621</strain>
    </source>
</reference>
<dbReference type="Pfam" id="PF01909">
    <property type="entry name" value="NTP_transf_2"/>
    <property type="match status" value="1"/>
</dbReference>
<organism evidence="2 3">
    <name type="scientific">Niastella yeongjuensis</name>
    <dbReference type="NCBI Taxonomy" id="354355"/>
    <lineage>
        <taxon>Bacteria</taxon>
        <taxon>Pseudomonadati</taxon>
        <taxon>Bacteroidota</taxon>
        <taxon>Chitinophagia</taxon>
        <taxon>Chitinophagales</taxon>
        <taxon>Chitinophagaceae</taxon>
        <taxon>Niastella</taxon>
    </lineage>
</organism>
<proteinExistence type="predicted"/>
<dbReference type="RefSeq" id="WP_081202815.1">
    <property type="nucleotide sequence ID" value="NZ_FOCZ01000016.1"/>
</dbReference>
<dbReference type="EMBL" id="LVXG01000034">
    <property type="protein sequence ID" value="OQP44760.1"/>
    <property type="molecule type" value="Genomic_DNA"/>
</dbReference>
<dbReference type="AlphaFoldDB" id="A0A1V9EF62"/>
<evidence type="ECO:0000313" key="3">
    <source>
        <dbReference type="Proteomes" id="UP000192610"/>
    </source>
</evidence>
<accession>A0A1V9EF62</accession>
<protein>
    <recommendedName>
        <fullName evidence="1">Polymerase nucleotidyl transferase domain-containing protein</fullName>
    </recommendedName>
</protein>